<dbReference type="EMBL" id="JAUCMN010000007">
    <property type="protein sequence ID" value="MDM7892254.1"/>
    <property type="molecule type" value="Genomic_DNA"/>
</dbReference>
<feature type="domain" description="ATPase AAA-type core" evidence="1">
    <location>
        <begin position="26"/>
        <end position="314"/>
    </location>
</feature>
<dbReference type="InterPro" id="IPR003959">
    <property type="entry name" value="ATPase_AAA_core"/>
</dbReference>
<keyword evidence="4" id="KW-1185">Reference proteome</keyword>
<dbReference type="Proteomes" id="UP001236404">
    <property type="component" value="Unassembled WGS sequence"/>
</dbReference>
<gene>
    <name evidence="3" type="ORF">QUG93_11200</name>
</gene>
<dbReference type="Pfam" id="PF13304">
    <property type="entry name" value="AAA_21"/>
    <property type="match status" value="1"/>
</dbReference>
<proteinExistence type="predicted"/>
<organism evidence="3 4">
    <name type="scientific">Curtobacterium caseinilyticum</name>
    <dbReference type="NCBI Taxonomy" id="3055137"/>
    <lineage>
        <taxon>Bacteria</taxon>
        <taxon>Bacillati</taxon>
        <taxon>Actinomycetota</taxon>
        <taxon>Actinomycetes</taxon>
        <taxon>Micrococcales</taxon>
        <taxon>Microbacteriaceae</taxon>
        <taxon>Curtobacterium</taxon>
    </lineage>
</organism>
<evidence type="ECO:0000259" key="1">
    <source>
        <dbReference type="Pfam" id="PF13304"/>
    </source>
</evidence>
<evidence type="ECO:0000259" key="2">
    <source>
        <dbReference type="Pfam" id="PF20469"/>
    </source>
</evidence>
<dbReference type="InterPro" id="IPR027417">
    <property type="entry name" value="P-loop_NTPase"/>
</dbReference>
<reference evidence="3 4" key="1">
    <citation type="submission" date="2023-06" db="EMBL/GenBank/DDBJ databases">
        <authorList>
            <person name="Feng G."/>
            <person name="Li J."/>
            <person name="Zhu H."/>
        </authorList>
    </citation>
    <scope>NUCLEOTIDE SEQUENCE [LARGE SCALE GENOMIC DNA]</scope>
    <source>
        <strain evidence="3 4">RHCKG28</strain>
    </source>
</reference>
<dbReference type="Gene3D" id="3.40.50.300">
    <property type="entry name" value="P-loop containing nucleotide triphosphate hydrolases"/>
    <property type="match status" value="1"/>
</dbReference>
<evidence type="ECO:0000313" key="4">
    <source>
        <dbReference type="Proteomes" id="UP001236404"/>
    </source>
</evidence>
<dbReference type="Pfam" id="PF20469">
    <property type="entry name" value="OLD-like_TOPRIM"/>
    <property type="match status" value="1"/>
</dbReference>
<sequence length="550" mass="59242">MRLSRITIKNYSRIADLDLHVGSHLVIVGANDVGKTSVLRAIDLALGSAAQLYQSLSVQDLAAADEPLTVAVQFVDFSETERAAFYREIDSDPLTKTESLDVRLEVVVDPDDTDSVLISRWSPGRGEVRPLTREQISTLGWRYLPAVRQASAAQLESPTGAVKTLLRALEPDLGDERVALGEILNSFNSTLAGSAPLSELLSGVANRLSDAMPRTITPEELAVRSSADPTASVLEGVSLYTRSDDGYVPISEQSDGIRQLIAMTLFDLAEGAANVIAIDEPEIHLHPSSQRTVADLLASDRNQKILVTHSPYIVQKFDPSAVVAVDPNGVCHQLDPDRVTLEERVQAHWWSPRMIEALTARIVIAVEGVADRLIVEAAARTLGISLDRIGASVFELGGAENFPAVYKLLGPAGFGIDMLGLVDYAEKGKWIGAVGGRERDVVGRTVFVSKADLEDEYCRALGVQVMATRLTNAGVAKDFDALRAACATEDISSMTPEAIAKYCRSSGGQPRVNRKVPSALAVSKGLTIAEVQAMESVHALLVEIERRTDS</sequence>
<dbReference type="InterPro" id="IPR034139">
    <property type="entry name" value="TOPRIM_OLD"/>
</dbReference>
<dbReference type="PANTHER" id="PTHR43581">
    <property type="entry name" value="ATP/GTP PHOSPHATASE"/>
    <property type="match status" value="1"/>
</dbReference>
<comment type="caution">
    <text evidence="3">The sequence shown here is derived from an EMBL/GenBank/DDBJ whole genome shotgun (WGS) entry which is preliminary data.</text>
</comment>
<accession>A0ABT7TRL8</accession>
<dbReference type="PANTHER" id="PTHR43581:SF4">
    <property type="entry name" value="ATP_GTP PHOSPHATASE"/>
    <property type="match status" value="1"/>
</dbReference>
<evidence type="ECO:0000313" key="3">
    <source>
        <dbReference type="EMBL" id="MDM7892254.1"/>
    </source>
</evidence>
<name>A0ABT7TRL8_9MICO</name>
<feature type="domain" description="OLD protein-like TOPRIM" evidence="2">
    <location>
        <begin position="360"/>
        <end position="423"/>
    </location>
</feature>
<dbReference type="SUPFAM" id="SSF52540">
    <property type="entry name" value="P-loop containing nucleoside triphosphate hydrolases"/>
    <property type="match status" value="1"/>
</dbReference>
<dbReference type="CDD" id="cd01026">
    <property type="entry name" value="TOPRIM_OLD"/>
    <property type="match status" value="1"/>
</dbReference>
<dbReference type="InterPro" id="IPR051396">
    <property type="entry name" value="Bact_Antivir_Def_Nuclease"/>
</dbReference>
<dbReference type="RefSeq" id="WP_289473950.1">
    <property type="nucleotide sequence ID" value="NZ_JAUCMN010000007.1"/>
</dbReference>
<protein>
    <submittedName>
        <fullName evidence="3">AAA family ATPase</fullName>
    </submittedName>
</protein>